<sequence>MTISIIVAASENNVIGINNHLPWHLPVDMKYFRDTTIGKPIVMGRKSFDELGKALPGRPNIVITRQKDFTREGIYVVPSLEAGIEKAKTFNTGEIFVTGGGEIFRLALDSDLIDRLYLTRVHATVQGDTCFPQFNPKGWKLVKDEFHDKDERHAHSLTFQVWERERTI</sequence>
<dbReference type="GO" id="GO:0046655">
    <property type="term" value="P:folic acid metabolic process"/>
    <property type="evidence" value="ECO:0007669"/>
    <property type="project" value="TreeGrafter"/>
</dbReference>
<keyword evidence="5 8" id="KW-0521">NADP</keyword>
<dbReference type="GO" id="GO:0046452">
    <property type="term" value="P:dihydrofolate metabolic process"/>
    <property type="evidence" value="ECO:0007669"/>
    <property type="project" value="TreeGrafter"/>
</dbReference>
<evidence type="ECO:0000256" key="6">
    <source>
        <dbReference type="ARBA" id="ARBA00023002"/>
    </source>
</evidence>
<evidence type="ECO:0000259" key="10">
    <source>
        <dbReference type="PROSITE" id="PS51330"/>
    </source>
</evidence>
<reference evidence="11 12" key="1">
    <citation type="submission" date="2019-12" db="EMBL/GenBank/DDBJ databases">
        <title>Chitinophaga sp. strain ysch24 (GDMCC 1.1355), whole genome shotgun sequence.</title>
        <authorList>
            <person name="Zhang X."/>
        </authorList>
    </citation>
    <scope>NUCLEOTIDE SEQUENCE [LARGE SCALE GENOMIC DNA]</scope>
    <source>
        <strain evidence="12">ysch24</strain>
    </source>
</reference>
<keyword evidence="12" id="KW-1185">Reference proteome</keyword>
<keyword evidence="4 8" id="KW-0554">One-carbon metabolism</keyword>
<dbReference type="PROSITE" id="PS51330">
    <property type="entry name" value="DHFR_2"/>
    <property type="match status" value="1"/>
</dbReference>
<comment type="similarity">
    <text evidence="2 8 9">Belongs to the dihydrofolate reductase family.</text>
</comment>
<dbReference type="GO" id="GO:0004146">
    <property type="term" value="F:dihydrofolate reductase activity"/>
    <property type="evidence" value="ECO:0007669"/>
    <property type="project" value="UniProtKB-EC"/>
</dbReference>
<evidence type="ECO:0000256" key="1">
    <source>
        <dbReference type="ARBA" id="ARBA00004903"/>
    </source>
</evidence>
<evidence type="ECO:0000313" key="11">
    <source>
        <dbReference type="EMBL" id="MVT11631.1"/>
    </source>
</evidence>
<proteinExistence type="inferred from homology"/>
<keyword evidence="6 8" id="KW-0560">Oxidoreductase</keyword>
<evidence type="ECO:0000313" key="12">
    <source>
        <dbReference type="Proteomes" id="UP000461730"/>
    </source>
</evidence>
<evidence type="ECO:0000256" key="5">
    <source>
        <dbReference type="ARBA" id="ARBA00022857"/>
    </source>
</evidence>
<dbReference type="InterPro" id="IPR012259">
    <property type="entry name" value="DHFR"/>
</dbReference>
<evidence type="ECO:0000256" key="3">
    <source>
        <dbReference type="ARBA" id="ARBA00012856"/>
    </source>
</evidence>
<organism evidence="11 12">
    <name type="scientific">Chitinophaga tropicalis</name>
    <dbReference type="NCBI Taxonomy" id="2683588"/>
    <lineage>
        <taxon>Bacteria</taxon>
        <taxon>Pseudomonadati</taxon>
        <taxon>Bacteroidota</taxon>
        <taxon>Chitinophagia</taxon>
        <taxon>Chitinophagales</taxon>
        <taxon>Chitinophagaceae</taxon>
        <taxon>Chitinophaga</taxon>
    </lineage>
</organism>
<dbReference type="GO" id="GO:0005829">
    <property type="term" value="C:cytosol"/>
    <property type="evidence" value="ECO:0007669"/>
    <property type="project" value="TreeGrafter"/>
</dbReference>
<comment type="caution">
    <text evidence="11">The sequence shown here is derived from an EMBL/GenBank/DDBJ whole genome shotgun (WGS) entry which is preliminary data.</text>
</comment>
<dbReference type="AlphaFoldDB" id="A0A7K1UB69"/>
<comment type="function">
    <text evidence="7 8">Key enzyme in folate metabolism. Catalyzes an essential reaction for de novo glycine and purine synthesis, and for DNA precursor synthesis.</text>
</comment>
<dbReference type="GO" id="GO:0006730">
    <property type="term" value="P:one-carbon metabolic process"/>
    <property type="evidence" value="ECO:0007669"/>
    <property type="project" value="UniProtKB-KW"/>
</dbReference>
<dbReference type="EC" id="1.5.1.3" evidence="3 8"/>
<accession>A0A7K1UB69</accession>
<dbReference type="SUPFAM" id="SSF53597">
    <property type="entry name" value="Dihydrofolate reductase-like"/>
    <property type="match status" value="1"/>
</dbReference>
<dbReference type="RefSeq" id="WP_157309056.1">
    <property type="nucleotide sequence ID" value="NZ_WRXN01000015.1"/>
</dbReference>
<dbReference type="Pfam" id="PF00186">
    <property type="entry name" value="DHFR_1"/>
    <property type="match status" value="1"/>
</dbReference>
<comment type="pathway">
    <text evidence="1 8">Cofactor biosynthesis; tetrahydrofolate biosynthesis; 5,6,7,8-tetrahydrofolate from 7,8-dihydrofolate: step 1/1.</text>
</comment>
<dbReference type="GO" id="GO:0070401">
    <property type="term" value="F:NADP+ binding"/>
    <property type="evidence" value="ECO:0007669"/>
    <property type="project" value="UniProtKB-ARBA"/>
</dbReference>
<dbReference type="GO" id="GO:0046654">
    <property type="term" value="P:tetrahydrofolate biosynthetic process"/>
    <property type="evidence" value="ECO:0007669"/>
    <property type="project" value="UniProtKB-UniPathway"/>
</dbReference>
<evidence type="ECO:0000256" key="4">
    <source>
        <dbReference type="ARBA" id="ARBA00022563"/>
    </source>
</evidence>
<feature type="domain" description="DHFR" evidence="10">
    <location>
        <begin position="2"/>
        <end position="164"/>
    </location>
</feature>
<evidence type="ECO:0000256" key="8">
    <source>
        <dbReference type="PIRNR" id="PIRNR000194"/>
    </source>
</evidence>
<dbReference type="PIRSF" id="PIRSF000194">
    <property type="entry name" value="DHFR"/>
    <property type="match status" value="1"/>
</dbReference>
<evidence type="ECO:0000256" key="9">
    <source>
        <dbReference type="RuleBase" id="RU004474"/>
    </source>
</evidence>
<dbReference type="PRINTS" id="PR00070">
    <property type="entry name" value="DHFR"/>
</dbReference>
<comment type="catalytic activity">
    <reaction evidence="8">
        <text>(6S)-5,6,7,8-tetrahydrofolate + NADP(+) = 7,8-dihydrofolate + NADPH + H(+)</text>
        <dbReference type="Rhea" id="RHEA:15009"/>
        <dbReference type="ChEBI" id="CHEBI:15378"/>
        <dbReference type="ChEBI" id="CHEBI:57451"/>
        <dbReference type="ChEBI" id="CHEBI:57453"/>
        <dbReference type="ChEBI" id="CHEBI:57783"/>
        <dbReference type="ChEBI" id="CHEBI:58349"/>
        <dbReference type="EC" id="1.5.1.3"/>
    </reaction>
</comment>
<dbReference type="PANTHER" id="PTHR48069:SF3">
    <property type="entry name" value="DIHYDROFOLATE REDUCTASE"/>
    <property type="match status" value="1"/>
</dbReference>
<dbReference type="InterPro" id="IPR024072">
    <property type="entry name" value="DHFR-like_dom_sf"/>
</dbReference>
<gene>
    <name evidence="11" type="ORF">GO493_25435</name>
</gene>
<evidence type="ECO:0000256" key="7">
    <source>
        <dbReference type="ARBA" id="ARBA00025067"/>
    </source>
</evidence>
<dbReference type="FunFam" id="3.40.430.10:FF:000001">
    <property type="entry name" value="Dihydrofolate reductase"/>
    <property type="match status" value="1"/>
</dbReference>
<dbReference type="InterPro" id="IPR001796">
    <property type="entry name" value="DHFR_dom"/>
</dbReference>
<evidence type="ECO:0000256" key="2">
    <source>
        <dbReference type="ARBA" id="ARBA00009539"/>
    </source>
</evidence>
<dbReference type="InterPro" id="IPR017925">
    <property type="entry name" value="DHFR_CS"/>
</dbReference>
<dbReference type="EMBL" id="WRXN01000015">
    <property type="protein sequence ID" value="MVT11631.1"/>
    <property type="molecule type" value="Genomic_DNA"/>
</dbReference>
<dbReference type="Gene3D" id="3.40.430.10">
    <property type="entry name" value="Dihydrofolate Reductase, subunit A"/>
    <property type="match status" value="1"/>
</dbReference>
<protein>
    <recommendedName>
        <fullName evidence="3 8">Dihydrofolate reductase</fullName>
        <ecNumber evidence="3 8">1.5.1.3</ecNumber>
    </recommendedName>
</protein>
<name>A0A7K1UB69_9BACT</name>
<dbReference type="Proteomes" id="UP000461730">
    <property type="component" value="Unassembled WGS sequence"/>
</dbReference>
<dbReference type="CDD" id="cd00209">
    <property type="entry name" value="DHFR"/>
    <property type="match status" value="1"/>
</dbReference>
<dbReference type="PANTHER" id="PTHR48069">
    <property type="entry name" value="DIHYDROFOLATE REDUCTASE"/>
    <property type="match status" value="1"/>
</dbReference>
<dbReference type="UniPathway" id="UPA00077">
    <property type="reaction ID" value="UER00158"/>
</dbReference>
<dbReference type="PROSITE" id="PS00075">
    <property type="entry name" value="DHFR_1"/>
    <property type="match status" value="1"/>
</dbReference>